<dbReference type="EMBL" id="JBHSFT010000044">
    <property type="protein sequence ID" value="MFC4663744.1"/>
    <property type="molecule type" value="Genomic_DNA"/>
</dbReference>
<organism evidence="3 4">
    <name type="scientific">Oceanobacillus aidingensis</name>
    <dbReference type="NCBI Taxonomy" id="645964"/>
    <lineage>
        <taxon>Bacteria</taxon>
        <taxon>Bacillati</taxon>
        <taxon>Bacillota</taxon>
        <taxon>Bacilli</taxon>
        <taxon>Bacillales</taxon>
        <taxon>Bacillaceae</taxon>
        <taxon>Oceanobacillus</taxon>
    </lineage>
</organism>
<accession>A0ABV9K103</accession>
<feature type="transmembrane region" description="Helical" evidence="1">
    <location>
        <begin position="6"/>
        <end position="25"/>
    </location>
</feature>
<proteinExistence type="predicted"/>
<dbReference type="RefSeq" id="WP_354005228.1">
    <property type="nucleotide sequence ID" value="NZ_JBHSFT010000044.1"/>
</dbReference>
<feature type="transmembrane region" description="Helical" evidence="1">
    <location>
        <begin position="32"/>
        <end position="55"/>
    </location>
</feature>
<keyword evidence="1" id="KW-0472">Membrane</keyword>
<protein>
    <submittedName>
        <fullName evidence="3">Type II CAAX prenyl endopeptidase Rce1 family protein</fullName>
    </submittedName>
</protein>
<keyword evidence="1" id="KW-0812">Transmembrane</keyword>
<evidence type="ECO:0000313" key="4">
    <source>
        <dbReference type="Proteomes" id="UP001595988"/>
    </source>
</evidence>
<keyword evidence="1" id="KW-1133">Transmembrane helix</keyword>
<comment type="caution">
    <text evidence="3">The sequence shown here is derived from an EMBL/GenBank/DDBJ whole genome shotgun (WGS) entry which is preliminary data.</text>
</comment>
<evidence type="ECO:0000256" key="1">
    <source>
        <dbReference type="SAM" id="Phobius"/>
    </source>
</evidence>
<reference evidence="4" key="1">
    <citation type="journal article" date="2019" name="Int. J. Syst. Evol. Microbiol.">
        <title>The Global Catalogue of Microorganisms (GCM) 10K type strain sequencing project: providing services to taxonomists for standard genome sequencing and annotation.</title>
        <authorList>
            <consortium name="The Broad Institute Genomics Platform"/>
            <consortium name="The Broad Institute Genome Sequencing Center for Infectious Disease"/>
            <person name="Wu L."/>
            <person name="Ma J."/>
        </authorList>
    </citation>
    <scope>NUCLEOTIDE SEQUENCE [LARGE SCALE GENOMIC DNA]</scope>
    <source>
        <strain evidence="4">CCUG 37257</strain>
    </source>
</reference>
<dbReference type="Proteomes" id="UP001595988">
    <property type="component" value="Unassembled WGS sequence"/>
</dbReference>
<dbReference type="InterPro" id="IPR003675">
    <property type="entry name" value="Rce1/LyrA-like_dom"/>
</dbReference>
<feature type="domain" description="CAAX prenyl protease 2/Lysostaphin resistance protein A-like" evidence="2">
    <location>
        <begin position="3"/>
        <end position="42"/>
    </location>
</feature>
<evidence type="ECO:0000259" key="2">
    <source>
        <dbReference type="Pfam" id="PF02517"/>
    </source>
</evidence>
<evidence type="ECO:0000313" key="3">
    <source>
        <dbReference type="EMBL" id="MFC4663744.1"/>
    </source>
</evidence>
<keyword evidence="4" id="KW-1185">Reference proteome</keyword>
<sequence length="58" mass="6690">MIVFSIYHEFISLSLLGIVWSIIYFKTGSLRWAIFSHFLVNLGIMTVPVFLNVYVPPV</sequence>
<dbReference type="Pfam" id="PF02517">
    <property type="entry name" value="Rce1-like"/>
    <property type="match status" value="1"/>
</dbReference>
<name>A0ABV9K103_9BACI</name>
<gene>
    <name evidence="3" type="ORF">ACFO3P_16325</name>
</gene>